<dbReference type="InterPro" id="IPR036397">
    <property type="entry name" value="RNaseH_sf"/>
</dbReference>
<dbReference type="GO" id="GO:0003676">
    <property type="term" value="F:nucleic acid binding"/>
    <property type="evidence" value="ECO:0007669"/>
    <property type="project" value="InterPro"/>
</dbReference>
<evidence type="ECO:0000313" key="3">
    <source>
        <dbReference type="Proteomes" id="UP000326565"/>
    </source>
</evidence>
<name>A0A5N5X156_9EURO</name>
<reference evidence="2 3" key="1">
    <citation type="submission" date="2019-04" db="EMBL/GenBank/DDBJ databases">
        <title>Friends and foes A comparative genomics study of 23 Aspergillus species from section Flavi.</title>
        <authorList>
            <consortium name="DOE Joint Genome Institute"/>
            <person name="Kjaerbolling I."/>
            <person name="Vesth T."/>
            <person name="Frisvad J.C."/>
            <person name="Nybo J.L."/>
            <person name="Theobald S."/>
            <person name="Kildgaard S."/>
            <person name="Isbrandt T."/>
            <person name="Kuo A."/>
            <person name="Sato A."/>
            <person name="Lyhne E.K."/>
            <person name="Kogle M.E."/>
            <person name="Wiebenga A."/>
            <person name="Kun R.S."/>
            <person name="Lubbers R.J."/>
            <person name="Makela M.R."/>
            <person name="Barry K."/>
            <person name="Chovatia M."/>
            <person name="Clum A."/>
            <person name="Daum C."/>
            <person name="Haridas S."/>
            <person name="He G."/>
            <person name="LaButti K."/>
            <person name="Lipzen A."/>
            <person name="Mondo S."/>
            <person name="Riley R."/>
            <person name="Salamov A."/>
            <person name="Simmons B.A."/>
            <person name="Magnuson J.K."/>
            <person name="Henrissat B."/>
            <person name="Mortensen U.H."/>
            <person name="Larsen T.O."/>
            <person name="Devries R.P."/>
            <person name="Grigoriev I.V."/>
            <person name="Machida M."/>
            <person name="Baker S.E."/>
            <person name="Andersen M.R."/>
        </authorList>
    </citation>
    <scope>NUCLEOTIDE SEQUENCE [LARGE SCALE GENOMIC DNA]</scope>
    <source>
        <strain evidence="2 3">CBS 151.66</strain>
    </source>
</reference>
<feature type="compositionally biased region" description="Low complexity" evidence="1">
    <location>
        <begin position="44"/>
        <end position="54"/>
    </location>
</feature>
<dbReference type="Gene3D" id="3.30.420.10">
    <property type="entry name" value="Ribonuclease H-like superfamily/Ribonuclease H"/>
    <property type="match status" value="1"/>
</dbReference>
<evidence type="ECO:0000313" key="2">
    <source>
        <dbReference type="EMBL" id="KAB8073757.1"/>
    </source>
</evidence>
<feature type="region of interest" description="Disordered" evidence="1">
    <location>
        <begin position="37"/>
        <end position="91"/>
    </location>
</feature>
<dbReference type="OrthoDB" id="3548481at2759"/>
<sequence>MLPHPFVDTTFFPGHNPMDNANEATFLIANLALHQPQPHYPYPSSNTTTITSNNKTRKRRQPPSTSLDQPTTPPKPTKRQKKKAQNQALERKIVRQPNFYLDLESTFYGTLIAQKQHDAVAHALSVHNSTLANTSKGTGGPQEHIFWVDASGSSNASGAAIVYRNPTCGDEWLDRGYTIADLGGPQLMNVSELFAIGAALKVALARVGKRVQGVGQQGDVVRVFSDSLGALRLLWKADSSQIPCEMPAWKVAGYVCEISRQLFEMGVKVEVNWVPGKSRIPIPGHKRGDVLSRAAARHAAFFERRGMGISADGVIQVVRSDFLEVLP</sequence>
<proteinExistence type="predicted"/>
<dbReference type="InterPro" id="IPR012337">
    <property type="entry name" value="RNaseH-like_sf"/>
</dbReference>
<dbReference type="AlphaFoldDB" id="A0A5N5X156"/>
<keyword evidence="3" id="KW-1185">Reference proteome</keyword>
<accession>A0A5N5X156</accession>
<organism evidence="2 3">
    <name type="scientific">Aspergillus leporis</name>
    <dbReference type="NCBI Taxonomy" id="41062"/>
    <lineage>
        <taxon>Eukaryota</taxon>
        <taxon>Fungi</taxon>
        <taxon>Dikarya</taxon>
        <taxon>Ascomycota</taxon>
        <taxon>Pezizomycotina</taxon>
        <taxon>Eurotiomycetes</taxon>
        <taxon>Eurotiomycetidae</taxon>
        <taxon>Eurotiales</taxon>
        <taxon>Aspergillaceae</taxon>
        <taxon>Aspergillus</taxon>
        <taxon>Aspergillus subgen. Circumdati</taxon>
    </lineage>
</organism>
<dbReference type="EMBL" id="ML732221">
    <property type="protein sequence ID" value="KAB8073757.1"/>
    <property type="molecule type" value="Genomic_DNA"/>
</dbReference>
<gene>
    <name evidence="2" type="ORF">BDV29DRAFT_157260</name>
</gene>
<protein>
    <recommendedName>
        <fullName evidence="4">RNase H type-1 domain-containing protein</fullName>
    </recommendedName>
</protein>
<evidence type="ECO:0008006" key="4">
    <source>
        <dbReference type="Google" id="ProtNLM"/>
    </source>
</evidence>
<evidence type="ECO:0000256" key="1">
    <source>
        <dbReference type="SAM" id="MobiDB-lite"/>
    </source>
</evidence>
<dbReference type="SUPFAM" id="SSF53098">
    <property type="entry name" value="Ribonuclease H-like"/>
    <property type="match status" value="1"/>
</dbReference>
<dbReference type="Proteomes" id="UP000326565">
    <property type="component" value="Unassembled WGS sequence"/>
</dbReference>